<keyword evidence="2" id="KW-0677">Repeat</keyword>
<evidence type="ECO:0000256" key="7">
    <source>
        <dbReference type="SAM" id="MobiDB-lite"/>
    </source>
</evidence>
<sequence>MSQGNNKNLNIPLIYVSPVFDKKDDEYKQVENENDFMRNNKNNNNTLLTDNMTNNIYYKKKDNSTSNIAEDSFNLDQNINLKDFNNNHVNDIYMNSDNKLYLTTSNQSYTHSLNQDNFANNIRNNFPITNDNHYNNNLGTTNNNQNRQHINSYLGDGLDDNEEEEEEEDDIQSFYSAFADILLSPSDTNIITPIQSNNGNTNIKSYNSNTGSGDKFNLISESLRTTFLLPDMQKIKSNNNNSGLLTVNRVNSREDRSNSVSKKNGSRSRSRSRSRSHSFLSSGGEVKLFEDLRNSNNNNNSVAQETFDLENNSNNYLKIVNDDVESFSQVSATDMQELLQDLKSFDPVIGKVKEENVVTNIVDTTTTKYKLENSTDSQEKPFICEFCSFAFLRKHDLKRHKAKHLNLKCCSCKGYLIGPLPIEAEIFLYNAKNRGYTFDSSSLAELPDLIKAVEDMSNSKCWGCDKQFLRTDALNRHLKTKIGKECLKLPIEDFQSGNIYKTFKFLKMKEPLNSTLSSGSTNSNNNDLTKNNEKIRDKFIECNLFLKDMDLDLLEQINWPIDDYNYEEYFMETYERNLQKAIQRRVKIKNQNVDKDNE</sequence>
<dbReference type="GO" id="GO:0005667">
    <property type="term" value="C:transcription regulator complex"/>
    <property type="evidence" value="ECO:0007669"/>
    <property type="project" value="TreeGrafter"/>
</dbReference>
<evidence type="ECO:0000256" key="3">
    <source>
        <dbReference type="ARBA" id="ARBA00022771"/>
    </source>
</evidence>
<dbReference type="PROSITE" id="PS50157">
    <property type="entry name" value="ZINC_FINGER_C2H2_2"/>
    <property type="match status" value="1"/>
</dbReference>
<evidence type="ECO:0000313" key="10">
    <source>
        <dbReference type="Proteomes" id="UP000092321"/>
    </source>
</evidence>
<evidence type="ECO:0000259" key="8">
    <source>
        <dbReference type="PROSITE" id="PS50157"/>
    </source>
</evidence>
<dbReference type="GO" id="GO:0000981">
    <property type="term" value="F:DNA-binding transcription factor activity, RNA polymerase II-specific"/>
    <property type="evidence" value="ECO:0007669"/>
    <property type="project" value="TreeGrafter"/>
</dbReference>
<dbReference type="GO" id="GO:0000978">
    <property type="term" value="F:RNA polymerase II cis-regulatory region sequence-specific DNA binding"/>
    <property type="evidence" value="ECO:0007669"/>
    <property type="project" value="TreeGrafter"/>
</dbReference>
<feature type="domain" description="C2H2-type" evidence="8">
    <location>
        <begin position="382"/>
        <end position="409"/>
    </location>
</feature>
<dbReference type="PROSITE" id="PS00028">
    <property type="entry name" value="ZINC_FINGER_C2H2_1"/>
    <property type="match status" value="1"/>
</dbReference>
<keyword evidence="10" id="KW-1185">Reference proteome</keyword>
<dbReference type="GO" id="GO:0008270">
    <property type="term" value="F:zinc ion binding"/>
    <property type="evidence" value="ECO:0007669"/>
    <property type="project" value="UniProtKB-KW"/>
</dbReference>
<evidence type="ECO:0000256" key="5">
    <source>
        <dbReference type="ARBA" id="ARBA00023242"/>
    </source>
</evidence>
<dbReference type="AlphaFoldDB" id="A0A1B7TA22"/>
<feature type="region of interest" description="Disordered" evidence="7">
    <location>
        <begin position="234"/>
        <end position="279"/>
    </location>
</feature>
<dbReference type="OrthoDB" id="3973088at2759"/>
<name>A0A1B7TA22_9ASCO</name>
<dbReference type="EMBL" id="LXPE01000074">
    <property type="protein sequence ID" value="OBA25555.1"/>
    <property type="molecule type" value="Genomic_DNA"/>
</dbReference>
<organism evidence="9 10">
    <name type="scientific">Hanseniaspora valbyensis NRRL Y-1626</name>
    <dbReference type="NCBI Taxonomy" id="766949"/>
    <lineage>
        <taxon>Eukaryota</taxon>
        <taxon>Fungi</taxon>
        <taxon>Dikarya</taxon>
        <taxon>Ascomycota</taxon>
        <taxon>Saccharomycotina</taxon>
        <taxon>Saccharomycetes</taxon>
        <taxon>Saccharomycodales</taxon>
        <taxon>Saccharomycodaceae</taxon>
        <taxon>Hanseniaspora</taxon>
    </lineage>
</organism>
<gene>
    <name evidence="9" type="ORF">HANVADRAFT_49959</name>
</gene>
<dbReference type="Gene3D" id="3.30.160.60">
    <property type="entry name" value="Classic Zinc Finger"/>
    <property type="match status" value="1"/>
</dbReference>
<feature type="region of interest" description="Disordered" evidence="7">
    <location>
        <begin position="136"/>
        <end position="168"/>
    </location>
</feature>
<feature type="compositionally biased region" description="Basic residues" evidence="7">
    <location>
        <begin position="264"/>
        <end position="276"/>
    </location>
</feature>
<comment type="caution">
    <text evidence="9">The sequence shown here is derived from an EMBL/GenBank/DDBJ whole genome shotgun (WGS) entry which is preliminary data.</text>
</comment>
<keyword evidence="3 6" id="KW-0863">Zinc-finger</keyword>
<feature type="compositionally biased region" description="Low complexity" evidence="7">
    <location>
        <begin position="136"/>
        <end position="146"/>
    </location>
</feature>
<dbReference type="PANTHER" id="PTHR14003">
    <property type="entry name" value="TRANSCRIPTIONAL REPRESSOR PROTEIN YY"/>
    <property type="match status" value="1"/>
</dbReference>
<dbReference type="InterPro" id="IPR036236">
    <property type="entry name" value="Znf_C2H2_sf"/>
</dbReference>
<dbReference type="SUPFAM" id="SSF57667">
    <property type="entry name" value="beta-beta-alpha zinc fingers"/>
    <property type="match status" value="1"/>
</dbReference>
<evidence type="ECO:0000256" key="6">
    <source>
        <dbReference type="PROSITE-ProRule" id="PRU00042"/>
    </source>
</evidence>
<feature type="compositionally biased region" description="Polar residues" evidence="7">
    <location>
        <begin position="235"/>
        <end position="250"/>
    </location>
</feature>
<reference evidence="10" key="1">
    <citation type="journal article" date="2016" name="Proc. Natl. Acad. Sci. U.S.A.">
        <title>Comparative genomics of biotechnologically important yeasts.</title>
        <authorList>
            <person name="Riley R."/>
            <person name="Haridas S."/>
            <person name="Wolfe K.H."/>
            <person name="Lopes M.R."/>
            <person name="Hittinger C.T."/>
            <person name="Goeker M."/>
            <person name="Salamov A.A."/>
            <person name="Wisecaver J.H."/>
            <person name="Long T.M."/>
            <person name="Calvey C.H."/>
            <person name="Aerts A.L."/>
            <person name="Barry K.W."/>
            <person name="Choi C."/>
            <person name="Clum A."/>
            <person name="Coughlan A.Y."/>
            <person name="Deshpande S."/>
            <person name="Douglass A.P."/>
            <person name="Hanson S.J."/>
            <person name="Klenk H.-P."/>
            <person name="LaButti K.M."/>
            <person name="Lapidus A."/>
            <person name="Lindquist E.A."/>
            <person name="Lipzen A.M."/>
            <person name="Meier-Kolthoff J.P."/>
            <person name="Ohm R.A."/>
            <person name="Otillar R.P."/>
            <person name="Pangilinan J.L."/>
            <person name="Peng Y."/>
            <person name="Rokas A."/>
            <person name="Rosa C.A."/>
            <person name="Scheuner C."/>
            <person name="Sibirny A.A."/>
            <person name="Slot J.C."/>
            <person name="Stielow J.B."/>
            <person name="Sun H."/>
            <person name="Kurtzman C.P."/>
            <person name="Blackwell M."/>
            <person name="Grigoriev I.V."/>
            <person name="Jeffries T.W."/>
        </authorList>
    </citation>
    <scope>NUCLEOTIDE SEQUENCE [LARGE SCALE GENOMIC DNA]</scope>
    <source>
        <strain evidence="10">NRRL Y-1626</strain>
    </source>
</reference>
<keyword evidence="5" id="KW-0539">Nucleus</keyword>
<keyword evidence="1" id="KW-0479">Metal-binding</keyword>
<dbReference type="InterPro" id="IPR013087">
    <property type="entry name" value="Znf_C2H2_type"/>
</dbReference>
<feature type="compositionally biased region" description="Acidic residues" evidence="7">
    <location>
        <begin position="157"/>
        <end position="168"/>
    </location>
</feature>
<evidence type="ECO:0000256" key="4">
    <source>
        <dbReference type="ARBA" id="ARBA00022833"/>
    </source>
</evidence>
<evidence type="ECO:0000256" key="1">
    <source>
        <dbReference type="ARBA" id="ARBA00022723"/>
    </source>
</evidence>
<dbReference type="GO" id="GO:0000785">
    <property type="term" value="C:chromatin"/>
    <property type="evidence" value="ECO:0007669"/>
    <property type="project" value="TreeGrafter"/>
</dbReference>
<dbReference type="PANTHER" id="PTHR14003:SF23">
    <property type="entry name" value="ZINC FINGER PROTEIN 143"/>
    <property type="match status" value="1"/>
</dbReference>
<proteinExistence type="predicted"/>
<evidence type="ECO:0000313" key="9">
    <source>
        <dbReference type="EMBL" id="OBA25555.1"/>
    </source>
</evidence>
<accession>A0A1B7TA22</accession>
<evidence type="ECO:0000256" key="2">
    <source>
        <dbReference type="ARBA" id="ARBA00022737"/>
    </source>
</evidence>
<dbReference type="SMART" id="SM00355">
    <property type="entry name" value="ZnF_C2H2"/>
    <property type="match status" value="2"/>
</dbReference>
<protein>
    <recommendedName>
        <fullName evidence="8">C2H2-type domain-containing protein</fullName>
    </recommendedName>
</protein>
<dbReference type="Proteomes" id="UP000092321">
    <property type="component" value="Unassembled WGS sequence"/>
</dbReference>
<keyword evidence="4" id="KW-0862">Zinc</keyword>